<dbReference type="PROSITE" id="PS51191">
    <property type="entry name" value="FEMABX"/>
    <property type="match status" value="1"/>
</dbReference>
<dbReference type="InterPro" id="IPR016181">
    <property type="entry name" value="Acyl_CoA_acyltransferase"/>
</dbReference>
<evidence type="ECO:0000256" key="1">
    <source>
        <dbReference type="ARBA" id="ARBA00009943"/>
    </source>
</evidence>
<reference evidence="9 10" key="1">
    <citation type="submission" date="2020-08" db="EMBL/GenBank/DDBJ databases">
        <title>Genomic Encyclopedia of Type Strains, Phase IV (KMG-IV): sequencing the most valuable type-strain genomes for metagenomic binning, comparative biology and taxonomic classification.</title>
        <authorList>
            <person name="Goeker M."/>
        </authorList>
    </citation>
    <scope>NUCLEOTIDE SEQUENCE [LARGE SCALE GENOMIC DNA]</scope>
    <source>
        <strain evidence="9 10">DSM 14925</strain>
    </source>
</reference>
<dbReference type="Pfam" id="PF02388">
    <property type="entry name" value="FemAB"/>
    <property type="match status" value="1"/>
</dbReference>
<evidence type="ECO:0000313" key="9">
    <source>
        <dbReference type="EMBL" id="MBB5888593.1"/>
    </source>
</evidence>
<keyword evidence="3 9" id="KW-0808">Transferase</keyword>
<dbReference type="SUPFAM" id="SSF55729">
    <property type="entry name" value="Acyl-CoA N-acyltransferases (Nat)"/>
    <property type="match status" value="2"/>
</dbReference>
<dbReference type="InterPro" id="IPR050644">
    <property type="entry name" value="PG_Glycine_Bridge_Synth"/>
</dbReference>
<evidence type="ECO:0000256" key="2">
    <source>
        <dbReference type="ARBA" id="ARBA00022490"/>
    </source>
</evidence>
<dbReference type="GO" id="GO:0008360">
    <property type="term" value="P:regulation of cell shape"/>
    <property type="evidence" value="ECO:0007669"/>
    <property type="project" value="UniProtKB-KW"/>
</dbReference>
<dbReference type="Gene3D" id="3.40.630.30">
    <property type="match status" value="2"/>
</dbReference>
<keyword evidence="2" id="KW-0963">Cytoplasm</keyword>
<dbReference type="EC" id="2.3.2.-" evidence="9"/>
<dbReference type="PANTHER" id="PTHR36174:SF2">
    <property type="entry name" value="AMINOACYLTRANSFERASE FEMA"/>
    <property type="match status" value="1"/>
</dbReference>
<accession>A0A841C713</accession>
<comment type="caution">
    <text evidence="9">The sequence shown here is derived from an EMBL/GenBank/DDBJ whole genome shotgun (WGS) entry which is preliminary data.</text>
</comment>
<keyword evidence="6 9" id="KW-0012">Acyltransferase</keyword>
<gene>
    <name evidence="9" type="ORF">HNQ37_001495</name>
</gene>
<evidence type="ECO:0000313" key="10">
    <source>
        <dbReference type="Proteomes" id="UP000562464"/>
    </source>
</evidence>
<keyword evidence="4" id="KW-0133">Cell shape</keyword>
<comment type="similarity">
    <text evidence="1">Belongs to the FemABX family.</text>
</comment>
<evidence type="ECO:0000256" key="3">
    <source>
        <dbReference type="ARBA" id="ARBA00022679"/>
    </source>
</evidence>
<evidence type="ECO:0000256" key="4">
    <source>
        <dbReference type="ARBA" id="ARBA00022960"/>
    </source>
</evidence>
<dbReference type="GO" id="GO:0071555">
    <property type="term" value="P:cell wall organization"/>
    <property type="evidence" value="ECO:0007669"/>
    <property type="project" value="UniProtKB-KW"/>
</dbReference>
<dbReference type="Gene3D" id="1.20.58.90">
    <property type="match status" value="1"/>
</dbReference>
<evidence type="ECO:0000256" key="5">
    <source>
        <dbReference type="ARBA" id="ARBA00022984"/>
    </source>
</evidence>
<proteinExistence type="inferred from homology"/>
<sequence>MENIEFQEIKYEDFVELNQEIKQVDFIQSVEMASLLRIRELDLYYFIGRVDSEVKMLAMMTAAQVAGGKKFELKFAPTFYSGKFEAELFFDFMGYLKSFAKNHNGIILKVVPAVNQRKVYDDGSQKELETYGISHKMKGLGFVKTNPEIGYDEGEPTWHYLKDLSKLHSESELLKSFSKDGQYSFKKTKQFGVEVRKLTYEELSEFKKVTEATSIRRGYRDHDLAYYQSFYKIFGDRAQFLVAEINFQTYVDALNSQIEKLQRLIDSSDSVKKEKQRNEWQSQIRSQEKRLKEIQPFLARYADQSIILAASLFVESSNEIVYLFSGSYDEFKMFYAPYAIQYKIMTEAIEKDIPLYNFYGITGNFDGTDGVLMFKQNFKGYSVQKVGSFTYYPYPGKYRLIALAKKILRRN</sequence>
<organism evidence="9 10">
    <name type="scientific">Lactovum miscens</name>
    <dbReference type="NCBI Taxonomy" id="190387"/>
    <lineage>
        <taxon>Bacteria</taxon>
        <taxon>Bacillati</taxon>
        <taxon>Bacillota</taxon>
        <taxon>Bacilli</taxon>
        <taxon>Lactobacillales</taxon>
        <taxon>Streptococcaceae</taxon>
        <taxon>Lactovum</taxon>
    </lineage>
</organism>
<keyword evidence="8" id="KW-0175">Coiled coil</keyword>
<keyword evidence="10" id="KW-1185">Reference proteome</keyword>
<dbReference type="GO" id="GO:0016755">
    <property type="term" value="F:aminoacyltransferase activity"/>
    <property type="evidence" value="ECO:0007669"/>
    <property type="project" value="InterPro"/>
</dbReference>
<dbReference type="Proteomes" id="UP000562464">
    <property type="component" value="Unassembled WGS sequence"/>
</dbReference>
<dbReference type="PANTHER" id="PTHR36174">
    <property type="entry name" value="LIPID II:GLYCINE GLYCYLTRANSFERASE"/>
    <property type="match status" value="1"/>
</dbReference>
<dbReference type="RefSeq" id="WP_183540796.1">
    <property type="nucleotide sequence ID" value="NZ_JACHHV010000032.1"/>
</dbReference>
<dbReference type="AlphaFoldDB" id="A0A841C713"/>
<protein>
    <submittedName>
        <fullName evidence="9">Alanine adding enzyme</fullName>
        <ecNumber evidence="9">2.3.2.-</ecNumber>
    </submittedName>
</protein>
<dbReference type="EMBL" id="JACHHV010000032">
    <property type="protein sequence ID" value="MBB5888593.1"/>
    <property type="molecule type" value="Genomic_DNA"/>
</dbReference>
<evidence type="ECO:0000256" key="8">
    <source>
        <dbReference type="SAM" id="Coils"/>
    </source>
</evidence>
<keyword evidence="5" id="KW-0573">Peptidoglycan synthesis</keyword>
<dbReference type="GO" id="GO:0009252">
    <property type="term" value="P:peptidoglycan biosynthetic process"/>
    <property type="evidence" value="ECO:0007669"/>
    <property type="project" value="UniProtKB-KW"/>
</dbReference>
<evidence type="ECO:0000256" key="7">
    <source>
        <dbReference type="ARBA" id="ARBA00023316"/>
    </source>
</evidence>
<name>A0A841C713_9LACT</name>
<dbReference type="InterPro" id="IPR003447">
    <property type="entry name" value="FEMABX"/>
</dbReference>
<keyword evidence="7" id="KW-0961">Cell wall biogenesis/degradation</keyword>
<feature type="coiled-coil region" evidence="8">
    <location>
        <begin position="251"/>
        <end position="290"/>
    </location>
</feature>
<evidence type="ECO:0000256" key="6">
    <source>
        <dbReference type="ARBA" id="ARBA00023315"/>
    </source>
</evidence>